<feature type="region of interest" description="Disordered" evidence="2">
    <location>
        <begin position="1"/>
        <end position="59"/>
    </location>
</feature>
<proteinExistence type="inferred from homology"/>
<accession>A0ABP0ATS4</accession>
<evidence type="ECO:0000259" key="4">
    <source>
        <dbReference type="Pfam" id="PF20981"/>
    </source>
</evidence>
<evidence type="ECO:0000313" key="6">
    <source>
        <dbReference type="Proteomes" id="UP001642405"/>
    </source>
</evidence>
<keyword evidence="6" id="KW-1185">Reference proteome</keyword>
<protein>
    <submittedName>
        <fullName evidence="5">Uncharacterized protein</fullName>
    </submittedName>
</protein>
<evidence type="ECO:0000313" key="5">
    <source>
        <dbReference type="EMBL" id="CAK7210661.1"/>
    </source>
</evidence>
<feature type="region of interest" description="Disordered" evidence="2">
    <location>
        <begin position="92"/>
        <end position="130"/>
    </location>
</feature>
<dbReference type="CDD" id="cd13778">
    <property type="entry name" value="Aar2_C"/>
    <property type="match status" value="1"/>
</dbReference>
<feature type="domain" description="AAR2 N-terminal" evidence="4">
    <location>
        <begin position="132"/>
        <end position="315"/>
    </location>
</feature>
<comment type="caution">
    <text evidence="5">The sequence shown here is derived from an EMBL/GenBank/DDBJ whole genome shotgun (WGS) entry which is preliminary data.</text>
</comment>
<feature type="domain" description="AAR2 C-terminal" evidence="3">
    <location>
        <begin position="420"/>
        <end position="624"/>
    </location>
</feature>
<dbReference type="InterPro" id="IPR038516">
    <property type="entry name" value="AAR2_N_sf"/>
</dbReference>
<dbReference type="InterPro" id="IPR038514">
    <property type="entry name" value="AAR2_C_sf"/>
</dbReference>
<evidence type="ECO:0000259" key="3">
    <source>
        <dbReference type="Pfam" id="PF05282"/>
    </source>
</evidence>
<dbReference type="PANTHER" id="PTHR12689:SF4">
    <property type="entry name" value="PROTEIN AAR2 HOMOLOG"/>
    <property type="match status" value="1"/>
</dbReference>
<gene>
    <name evidence="5" type="ORF">SCUCBS95973_000864</name>
</gene>
<name>A0ABP0ATS4_9PEZI</name>
<dbReference type="Proteomes" id="UP001642405">
    <property type="component" value="Unassembled WGS sequence"/>
</dbReference>
<feature type="region of interest" description="Disordered" evidence="2">
    <location>
        <begin position="406"/>
        <end position="428"/>
    </location>
</feature>
<dbReference type="EMBL" id="CAWUHB010000003">
    <property type="protein sequence ID" value="CAK7210661.1"/>
    <property type="molecule type" value="Genomic_DNA"/>
</dbReference>
<feature type="compositionally biased region" description="Acidic residues" evidence="2">
    <location>
        <begin position="661"/>
        <end position="673"/>
    </location>
</feature>
<dbReference type="Gene3D" id="1.25.40.550">
    <property type="entry name" value="Aar2, C-terminal domain-like"/>
    <property type="match status" value="1"/>
</dbReference>
<feature type="compositionally biased region" description="Low complexity" evidence="2">
    <location>
        <begin position="409"/>
        <end position="428"/>
    </location>
</feature>
<evidence type="ECO:0000256" key="2">
    <source>
        <dbReference type="SAM" id="MobiDB-lite"/>
    </source>
</evidence>
<organism evidence="5 6">
    <name type="scientific">Sporothrix curviconia</name>
    <dbReference type="NCBI Taxonomy" id="1260050"/>
    <lineage>
        <taxon>Eukaryota</taxon>
        <taxon>Fungi</taxon>
        <taxon>Dikarya</taxon>
        <taxon>Ascomycota</taxon>
        <taxon>Pezizomycotina</taxon>
        <taxon>Sordariomycetes</taxon>
        <taxon>Sordariomycetidae</taxon>
        <taxon>Ophiostomatales</taxon>
        <taxon>Ophiostomataceae</taxon>
        <taxon>Sporothrix</taxon>
    </lineage>
</organism>
<feature type="compositionally biased region" description="Polar residues" evidence="2">
    <location>
        <begin position="24"/>
        <end position="41"/>
    </location>
</feature>
<dbReference type="Gene3D" id="2.60.34.20">
    <property type="match status" value="1"/>
</dbReference>
<feature type="region of interest" description="Disordered" evidence="2">
    <location>
        <begin position="635"/>
        <end position="703"/>
    </location>
</feature>
<reference evidence="5 6" key="1">
    <citation type="submission" date="2024-01" db="EMBL/GenBank/DDBJ databases">
        <authorList>
            <person name="Allen C."/>
            <person name="Tagirdzhanova G."/>
        </authorList>
    </citation>
    <scope>NUCLEOTIDE SEQUENCE [LARGE SCALE GENOMIC DNA]</scope>
</reference>
<dbReference type="PANTHER" id="PTHR12689">
    <property type="entry name" value="A1 CISTRON SPLICING FACTOR AAR2-RELATED"/>
    <property type="match status" value="1"/>
</dbReference>
<feature type="compositionally biased region" description="Basic residues" evidence="2">
    <location>
        <begin position="681"/>
        <end position="691"/>
    </location>
</feature>
<feature type="compositionally biased region" description="Basic and acidic residues" evidence="2">
    <location>
        <begin position="121"/>
        <end position="130"/>
    </location>
</feature>
<sequence>MDIDQAGATVPGQESPAAGLPTNGKPSSTQGTLNTLSALNRSSGSGSGSGSSGSAAFSKSQPLAKSNSVVSHKSIPFTGAYPIGHLKVHQASSTPEPFISEGHAGAGAVKAAKPSGQANAHQKEESPPRMKGDAFILLSIPEDAHVGCDVMALTAKKTATADSSFLGFRELPPGAHFVWLSAPGAMSRQGYWFVTRQPVPASTSTPTSTSTYTPQGGVVRVKQWDHFNEVLGECASQYEARSLSEDLASVYSRLLAYNSSNSAAGGETTSTATSTASPAYFGPPLRDGELAVPEAGIWAGLTSCITEGLLARVTGQNASPFSQGTGAGGMSLVATGTAAAAATTTPTEWLVSTTDMAKGEMTMPLRSTTTQLWTSGGSAEFVFLFAKDDLDPYQLLASRDKAKQSSNYGQAASSSSSPPTATSQTAGSSDTTERIVALLKQQAVAYGLDDRDLVGELQFAFLTGTLLSNLSCLEQWWHIVLKVYLRAHKLVSRRPVLCRMLLQTLHYQFLYLERHVAGGFLGHTSSTGTVDAANKAAGASRVKTASAGGSTSVTAATEGDVGGTGLFEAKPQGALRLQASLTEFKRHLNETLLDLGKSASPDEAAAGEAFASLEASLWKYGWDLRSDYVSGGSGGYSNDAGDDNNNDQNDTRGGGFGDPADNNDADGEMDYYEEAINRTTGTRRKAHRHHTGLSDTDSDSDQPVLVELDEDGREVGLVSWD</sequence>
<comment type="similarity">
    <text evidence="1">Belongs to the AAR2 family.</text>
</comment>
<dbReference type="InterPro" id="IPR007946">
    <property type="entry name" value="AAR2"/>
</dbReference>
<dbReference type="CDD" id="cd13777">
    <property type="entry name" value="Aar2_N"/>
    <property type="match status" value="1"/>
</dbReference>
<dbReference type="InterPro" id="IPR033647">
    <property type="entry name" value="Aar2_N"/>
</dbReference>
<dbReference type="Pfam" id="PF05282">
    <property type="entry name" value="AAR2"/>
    <property type="match status" value="1"/>
</dbReference>
<dbReference type="Pfam" id="PF20981">
    <property type="entry name" value="AAR2_1st"/>
    <property type="match status" value="1"/>
</dbReference>
<dbReference type="InterPro" id="IPR033648">
    <property type="entry name" value="AAR2_C"/>
</dbReference>
<evidence type="ECO:0000256" key="1">
    <source>
        <dbReference type="ARBA" id="ARBA00006281"/>
    </source>
</evidence>